<keyword evidence="6" id="KW-0238">DNA-binding</keyword>
<dbReference type="EMBL" id="JBEUSY010000428">
    <property type="protein sequence ID" value="KAL1233766.1"/>
    <property type="molecule type" value="Genomic_DNA"/>
</dbReference>
<dbReference type="Gene3D" id="3.30.160.60">
    <property type="entry name" value="Classic Zinc Finger"/>
    <property type="match status" value="2"/>
</dbReference>
<dbReference type="Proteomes" id="UP001558632">
    <property type="component" value="Unassembled WGS sequence"/>
</dbReference>
<dbReference type="SUPFAM" id="SSF57667">
    <property type="entry name" value="beta-beta-alpha zinc fingers"/>
    <property type="match status" value="1"/>
</dbReference>
<comment type="subcellular location">
    <subcellularLocation>
        <location evidence="1">Nucleus</location>
    </subcellularLocation>
</comment>
<keyword evidence="2" id="KW-0479">Metal-binding</keyword>
<evidence type="ECO:0000256" key="6">
    <source>
        <dbReference type="ARBA" id="ARBA00023125"/>
    </source>
</evidence>
<keyword evidence="3" id="KW-0677">Repeat</keyword>
<keyword evidence="7" id="KW-0539">Nucleus</keyword>
<evidence type="ECO:0000256" key="8">
    <source>
        <dbReference type="PROSITE-ProRule" id="PRU00042"/>
    </source>
</evidence>
<dbReference type="PROSITE" id="PS00028">
    <property type="entry name" value="ZINC_FINGER_C2H2_1"/>
    <property type="match status" value="2"/>
</dbReference>
<dbReference type="PROSITE" id="PS50157">
    <property type="entry name" value="ZINC_FINGER_C2H2_2"/>
    <property type="match status" value="1"/>
</dbReference>
<evidence type="ECO:0000256" key="7">
    <source>
        <dbReference type="ARBA" id="ARBA00023242"/>
    </source>
</evidence>
<sequence length="343" mass="39907">MQRCNSTISNMLSKMLLDDSLFFRLLIPRELLGSSSVKHRTPGDAGPRICTECHMWFAEEDSFLDHAELCLMRTIKRTYENLFTKYITKSEGLTTTNIMRESPKSIVNPVQTRPLPHYRKATYNIRWHNDKEKVAHFTLRENTSRADGGPPVLEVAAQPTKKYKRMFPIGPDGKQVRPKMKCPSCGLILYRHNFSTHFRTHTGELPFACEFCEKRFRTSSALVVHIRCHTGDKPHGCTECSYRCSTKRNLDRHYYNNHIRRSRRALLRNRQFMYGTRRQSGIPEEDSQSMGVMPHDTMLLMMDGDSLNVGEVVALSSEQEVIEQRQEYVYLDEEDVNKYLNDQ</sequence>
<gene>
    <name evidence="10" type="ORF">TSPI_07013</name>
</gene>
<keyword evidence="11" id="KW-1185">Reference proteome</keyword>
<keyword evidence="5" id="KW-0862">Zinc</keyword>
<dbReference type="SMART" id="SM00355">
    <property type="entry name" value="ZnF_C2H2"/>
    <property type="match status" value="4"/>
</dbReference>
<evidence type="ECO:0000256" key="1">
    <source>
        <dbReference type="ARBA" id="ARBA00004123"/>
    </source>
</evidence>
<evidence type="ECO:0000313" key="10">
    <source>
        <dbReference type="EMBL" id="KAL1233766.1"/>
    </source>
</evidence>
<evidence type="ECO:0000313" key="11">
    <source>
        <dbReference type="Proteomes" id="UP001558632"/>
    </source>
</evidence>
<comment type="caution">
    <text evidence="10">The sequence shown here is derived from an EMBL/GenBank/DDBJ whole genome shotgun (WGS) entry which is preliminary data.</text>
</comment>
<accession>A0ABR3KAT2</accession>
<feature type="domain" description="C2H2-type" evidence="9">
    <location>
        <begin position="207"/>
        <end position="234"/>
    </location>
</feature>
<dbReference type="InterPro" id="IPR050589">
    <property type="entry name" value="Ikaros_C2H2-ZF"/>
</dbReference>
<evidence type="ECO:0000256" key="5">
    <source>
        <dbReference type="ARBA" id="ARBA00022833"/>
    </source>
</evidence>
<evidence type="ECO:0000256" key="4">
    <source>
        <dbReference type="ARBA" id="ARBA00022771"/>
    </source>
</evidence>
<evidence type="ECO:0000259" key="9">
    <source>
        <dbReference type="PROSITE" id="PS50157"/>
    </source>
</evidence>
<dbReference type="InterPro" id="IPR013087">
    <property type="entry name" value="Znf_C2H2_type"/>
</dbReference>
<organism evidence="10 11">
    <name type="scientific">Trichinella spiralis</name>
    <name type="common">Trichina worm</name>
    <dbReference type="NCBI Taxonomy" id="6334"/>
    <lineage>
        <taxon>Eukaryota</taxon>
        <taxon>Metazoa</taxon>
        <taxon>Ecdysozoa</taxon>
        <taxon>Nematoda</taxon>
        <taxon>Enoplea</taxon>
        <taxon>Dorylaimia</taxon>
        <taxon>Trichinellida</taxon>
        <taxon>Trichinellidae</taxon>
        <taxon>Trichinella</taxon>
    </lineage>
</organism>
<name>A0ABR3KAT2_TRISP</name>
<keyword evidence="4 8" id="KW-0863">Zinc-finger</keyword>
<evidence type="ECO:0000256" key="2">
    <source>
        <dbReference type="ARBA" id="ARBA00022723"/>
    </source>
</evidence>
<proteinExistence type="predicted"/>
<evidence type="ECO:0000256" key="3">
    <source>
        <dbReference type="ARBA" id="ARBA00022737"/>
    </source>
</evidence>
<dbReference type="InterPro" id="IPR036236">
    <property type="entry name" value="Znf_C2H2_sf"/>
</dbReference>
<dbReference type="PANTHER" id="PTHR24404:SF114">
    <property type="entry name" value="KLUMPFUSS, ISOFORM B-RELATED"/>
    <property type="match status" value="1"/>
</dbReference>
<reference evidence="10 11" key="1">
    <citation type="submission" date="2024-07" db="EMBL/GenBank/DDBJ databases">
        <title>Enhanced genomic and transcriptomic resources for Trichinella pseudospiralis and T. spiralis underpin the discovery of pronounced molecular differences between stages and species.</title>
        <authorList>
            <person name="Pasi K.K."/>
            <person name="La Rosa G."/>
            <person name="Gomez-Morales M.A."/>
            <person name="Tosini F."/>
            <person name="Sumanam S."/>
            <person name="Young N.D."/>
            <person name="Chang B.C."/>
            <person name="Robin G.B."/>
        </authorList>
    </citation>
    <scope>NUCLEOTIDE SEQUENCE [LARGE SCALE GENOMIC DNA]</scope>
    <source>
        <strain evidence="10">ISS534</strain>
    </source>
</reference>
<protein>
    <submittedName>
        <fullName evidence="10">Zinc finger protein</fullName>
    </submittedName>
</protein>
<dbReference type="PANTHER" id="PTHR24404">
    <property type="entry name" value="ZINC FINGER PROTEIN"/>
    <property type="match status" value="1"/>
</dbReference>